<evidence type="ECO:0000256" key="3">
    <source>
        <dbReference type="ARBA" id="ARBA00022475"/>
    </source>
</evidence>
<dbReference type="Gene3D" id="3.30.240.20">
    <property type="entry name" value="bsu07140 like domains"/>
    <property type="match status" value="2"/>
</dbReference>
<accession>M1ZSJ4</accession>
<dbReference type="AlphaFoldDB" id="M1ZSJ4"/>
<dbReference type="GO" id="GO:0005886">
    <property type="term" value="C:plasma membrane"/>
    <property type="evidence" value="ECO:0007669"/>
    <property type="project" value="UniProtKB-SubCell"/>
</dbReference>
<feature type="transmembrane region" description="Helical" evidence="7">
    <location>
        <begin position="6"/>
        <end position="23"/>
    </location>
</feature>
<evidence type="ECO:0000313" key="10">
    <source>
        <dbReference type="Proteomes" id="UP000011944"/>
    </source>
</evidence>
<comment type="caution">
    <text evidence="9">The sequence shown here is derived from an EMBL/GenBank/DDBJ whole genome shotgun (WGS) entry which is preliminary data.</text>
</comment>
<dbReference type="InterPro" id="IPR023090">
    <property type="entry name" value="UPF0702_alpha/beta_dom_sf"/>
</dbReference>
<dbReference type="PANTHER" id="PTHR34582:SF6">
    <property type="entry name" value="UPF0702 TRANSMEMBRANE PROTEIN YCAP"/>
    <property type="match status" value="1"/>
</dbReference>
<name>M1ZSJ4_CLOBO</name>
<dbReference type="PATRIC" id="fig|1232189.3.peg.3833"/>
<evidence type="ECO:0000256" key="4">
    <source>
        <dbReference type="ARBA" id="ARBA00022692"/>
    </source>
</evidence>
<sequence length="227" mass="26146">MFIVLIRTIILYLLVILSMRLMGKKQIGELEPFELAITIMISELASLPMQDSRIPLLHGIVPILTLLIVQTMLSIVQLKSEKLRSIITGEPSLLIENGKINFKELKNQRFSINDMMEELRLQGYYDLQSVEYAILETSGQLSIIPKTEESPVTKKDLSLQTTQERLPVTLILDGKINRKNLKLIKKDEQWLKNKLEKYNISSYDELLIAVLNSKGNLYYQKNKIISR</sequence>
<organism evidence="9 10">
    <name type="scientific">Clostridium botulinum CFSAN001627</name>
    <dbReference type="NCBI Taxonomy" id="1232189"/>
    <lineage>
        <taxon>Bacteria</taxon>
        <taxon>Bacillati</taxon>
        <taxon>Bacillota</taxon>
        <taxon>Clostridia</taxon>
        <taxon>Eubacteriales</taxon>
        <taxon>Clostridiaceae</taxon>
        <taxon>Clostridium</taxon>
    </lineage>
</organism>
<evidence type="ECO:0000256" key="1">
    <source>
        <dbReference type="ARBA" id="ARBA00004651"/>
    </source>
</evidence>
<proteinExistence type="inferred from homology"/>
<evidence type="ECO:0000256" key="6">
    <source>
        <dbReference type="ARBA" id="ARBA00023136"/>
    </source>
</evidence>
<dbReference type="Proteomes" id="UP000011944">
    <property type="component" value="Unassembled WGS sequence"/>
</dbReference>
<dbReference type="EMBL" id="AMXI01001572">
    <property type="protein sequence ID" value="EKN37939.1"/>
    <property type="molecule type" value="Genomic_DNA"/>
</dbReference>
<keyword evidence="6 7" id="KW-0472">Membrane</keyword>
<gene>
    <name evidence="9" type="ORF">CFSAN001627_24596</name>
</gene>
<keyword evidence="5 7" id="KW-1133">Transmembrane helix</keyword>
<comment type="similarity">
    <text evidence="2">Belongs to the UPF0702 family.</text>
</comment>
<comment type="subcellular location">
    <subcellularLocation>
        <location evidence="1">Cell membrane</location>
        <topology evidence="1">Multi-pass membrane protein</topology>
    </subcellularLocation>
</comment>
<dbReference type="Pfam" id="PF04239">
    <property type="entry name" value="DUF421"/>
    <property type="match status" value="1"/>
</dbReference>
<feature type="domain" description="YetF C-terminal" evidence="8">
    <location>
        <begin position="79"/>
        <end position="210"/>
    </location>
</feature>
<keyword evidence="3" id="KW-1003">Cell membrane</keyword>
<evidence type="ECO:0000256" key="7">
    <source>
        <dbReference type="SAM" id="Phobius"/>
    </source>
</evidence>
<dbReference type="InterPro" id="IPR007353">
    <property type="entry name" value="DUF421"/>
</dbReference>
<keyword evidence="4 7" id="KW-0812">Transmembrane</keyword>
<evidence type="ECO:0000256" key="5">
    <source>
        <dbReference type="ARBA" id="ARBA00022989"/>
    </source>
</evidence>
<reference evidence="9 10" key="2">
    <citation type="submission" date="2013-03" db="EMBL/GenBank/DDBJ databases">
        <title>Diversity in Clostridium botulinum.</title>
        <authorList>
            <person name="Timme R.E."/>
            <person name="Allard M."/>
            <person name="Luo Y."/>
            <person name="Strain E."/>
            <person name="Gonzalez-Escalona N."/>
            <person name="Brown E."/>
        </authorList>
    </citation>
    <scope>NUCLEOTIDE SEQUENCE [LARGE SCALE GENOMIC DNA]</scope>
    <source>
        <strain evidence="9 10">CFSAN001627</strain>
    </source>
</reference>
<dbReference type="PANTHER" id="PTHR34582">
    <property type="entry name" value="UPF0702 TRANSMEMBRANE PROTEIN YCAP"/>
    <property type="match status" value="1"/>
</dbReference>
<reference evidence="9 10" key="1">
    <citation type="submission" date="2012-10" db="EMBL/GenBank/DDBJ databases">
        <authorList>
            <person name="Strain E.A."/>
            <person name="Brown E."/>
            <person name="Allard M.W."/>
            <person name="Gonzalez-Escalona N."/>
            <person name="Timme R."/>
        </authorList>
    </citation>
    <scope>NUCLEOTIDE SEQUENCE [LARGE SCALE GENOMIC DNA]</scope>
    <source>
        <strain evidence="9 10">CFSAN001627</strain>
    </source>
</reference>
<evidence type="ECO:0000313" key="9">
    <source>
        <dbReference type="EMBL" id="EKN37939.1"/>
    </source>
</evidence>
<evidence type="ECO:0000259" key="8">
    <source>
        <dbReference type="Pfam" id="PF04239"/>
    </source>
</evidence>
<protein>
    <recommendedName>
        <fullName evidence="8">YetF C-terminal domain-containing protein</fullName>
    </recommendedName>
</protein>
<evidence type="ECO:0000256" key="2">
    <source>
        <dbReference type="ARBA" id="ARBA00006448"/>
    </source>
</evidence>
<feature type="transmembrane region" description="Helical" evidence="7">
    <location>
        <begin position="56"/>
        <end position="76"/>
    </location>
</feature>